<evidence type="ECO:0000259" key="1">
    <source>
        <dbReference type="PROSITE" id="PS50921"/>
    </source>
</evidence>
<reference evidence="2" key="1">
    <citation type="submission" date="2020-01" db="EMBL/GenBank/DDBJ databases">
        <authorList>
            <person name="Meier V. D."/>
            <person name="Meier V D."/>
        </authorList>
    </citation>
    <scope>NUCLEOTIDE SEQUENCE</scope>
    <source>
        <strain evidence="2">HLG_WM_MAG_07</strain>
    </source>
</reference>
<dbReference type="InterPro" id="IPR005561">
    <property type="entry name" value="ANTAR"/>
</dbReference>
<dbReference type="Gene3D" id="1.10.10.10">
    <property type="entry name" value="Winged helix-like DNA-binding domain superfamily/Winged helix DNA-binding domain"/>
    <property type="match status" value="1"/>
</dbReference>
<dbReference type="Pfam" id="PF03861">
    <property type="entry name" value="ANTAR"/>
    <property type="match status" value="1"/>
</dbReference>
<dbReference type="PIRSF" id="PIRSF036382">
    <property type="entry name" value="RR_antiterm"/>
    <property type="match status" value="1"/>
</dbReference>
<gene>
    <name evidence="2" type="ORF">HELGO_WM12399</name>
</gene>
<dbReference type="InterPro" id="IPR036388">
    <property type="entry name" value="WH-like_DNA-bd_sf"/>
</dbReference>
<dbReference type="EMBL" id="CACVAY010000033">
    <property type="protein sequence ID" value="CAA6807288.1"/>
    <property type="molecule type" value="Genomic_DNA"/>
</dbReference>
<dbReference type="InterPro" id="IPR011006">
    <property type="entry name" value="CheY-like_superfamily"/>
</dbReference>
<accession>A0A6S6SWE1</accession>
<feature type="domain" description="ANTAR" evidence="1">
    <location>
        <begin position="124"/>
        <end position="185"/>
    </location>
</feature>
<organism evidence="2">
    <name type="scientific">uncultured Thiotrichaceae bacterium</name>
    <dbReference type="NCBI Taxonomy" id="298394"/>
    <lineage>
        <taxon>Bacteria</taxon>
        <taxon>Pseudomonadati</taxon>
        <taxon>Pseudomonadota</taxon>
        <taxon>Gammaproteobacteria</taxon>
        <taxon>Thiotrichales</taxon>
        <taxon>Thiotrichaceae</taxon>
        <taxon>environmental samples</taxon>
    </lineage>
</organism>
<dbReference type="InterPro" id="IPR008327">
    <property type="entry name" value="Sig_transdc_resp-reg_antiterm"/>
</dbReference>
<name>A0A6S6SWE1_9GAMM</name>
<dbReference type="PROSITE" id="PS50921">
    <property type="entry name" value="ANTAR"/>
    <property type="match status" value="1"/>
</dbReference>
<proteinExistence type="predicted"/>
<dbReference type="AlphaFoldDB" id="A0A6S6SWE1"/>
<evidence type="ECO:0000313" key="2">
    <source>
        <dbReference type="EMBL" id="CAA6807288.1"/>
    </source>
</evidence>
<dbReference type="GO" id="GO:0003723">
    <property type="term" value="F:RNA binding"/>
    <property type="evidence" value="ECO:0007669"/>
    <property type="project" value="InterPro"/>
</dbReference>
<sequence>MKPTILFSCSDTDNRTTLLQQFELDGYPFNETTLKQLVNQDNPQAHLPALFLVCANTAMDIPASQIRQLQDTHPLPIVIFLEDCDQAAITEYIIAGVTSLIVDNFEPHRFDSIIKTAITRFEKCQHLHLKLSDAEQKLEDRRTVEKAKGIIMTGKQLSEDDAYKLLRSMAMEKNIKMGDLAKSVIAASELLT</sequence>
<dbReference type="SMART" id="SM01012">
    <property type="entry name" value="ANTAR"/>
    <property type="match status" value="1"/>
</dbReference>
<dbReference type="SUPFAM" id="SSF52172">
    <property type="entry name" value="CheY-like"/>
    <property type="match status" value="1"/>
</dbReference>
<protein>
    <submittedName>
        <fullName evidence="2">Response regulator receiver and ANTAR domain protein</fullName>
    </submittedName>
</protein>